<comment type="similarity">
    <text evidence="5">Belongs to the truncated hemoglobin family. Group II subfamily.</text>
</comment>
<evidence type="ECO:0000256" key="5">
    <source>
        <dbReference type="ARBA" id="ARBA00034496"/>
    </source>
</evidence>
<evidence type="ECO:0000313" key="6">
    <source>
        <dbReference type="EMBL" id="MEK8053043.1"/>
    </source>
</evidence>
<protein>
    <submittedName>
        <fullName evidence="6">Group II truncated hemoglobin</fullName>
    </submittedName>
</protein>
<dbReference type="InterPro" id="IPR044203">
    <property type="entry name" value="GlbO/GLB3-like"/>
</dbReference>
<name>A0ABU9CN41_9BURK</name>
<dbReference type="InterPro" id="IPR001486">
    <property type="entry name" value="Hemoglobin_trunc"/>
</dbReference>
<comment type="caution">
    <text evidence="6">The sequence shown here is derived from an EMBL/GenBank/DDBJ whole genome shotgun (WGS) entry which is preliminary data.</text>
</comment>
<accession>A0ABU9CN41</accession>
<dbReference type="InterPro" id="IPR012292">
    <property type="entry name" value="Globin/Proto"/>
</dbReference>
<evidence type="ECO:0000256" key="4">
    <source>
        <dbReference type="ARBA" id="ARBA00023004"/>
    </source>
</evidence>
<keyword evidence="1" id="KW-0813">Transport</keyword>
<keyword evidence="3" id="KW-0479">Metal-binding</keyword>
<dbReference type="CDD" id="cd14773">
    <property type="entry name" value="TrHb2_PhHbO-like_O"/>
    <property type="match status" value="1"/>
</dbReference>
<keyword evidence="4" id="KW-0408">Iron</keyword>
<dbReference type="EMBL" id="JBBUTH010000010">
    <property type="protein sequence ID" value="MEK8053043.1"/>
    <property type="molecule type" value="Genomic_DNA"/>
</dbReference>
<keyword evidence="7" id="KW-1185">Reference proteome</keyword>
<organism evidence="6 7">
    <name type="scientific">Pseudaquabacterium inlustre</name>
    <dbReference type="NCBI Taxonomy" id="2984192"/>
    <lineage>
        <taxon>Bacteria</taxon>
        <taxon>Pseudomonadati</taxon>
        <taxon>Pseudomonadota</taxon>
        <taxon>Betaproteobacteria</taxon>
        <taxon>Burkholderiales</taxon>
        <taxon>Sphaerotilaceae</taxon>
        <taxon>Pseudaquabacterium</taxon>
    </lineage>
</organism>
<evidence type="ECO:0000256" key="3">
    <source>
        <dbReference type="ARBA" id="ARBA00022723"/>
    </source>
</evidence>
<reference evidence="6 7" key="1">
    <citation type="submission" date="2024-04" db="EMBL/GenBank/DDBJ databases">
        <title>Novel species of the genus Ideonella isolated from streams.</title>
        <authorList>
            <person name="Lu H."/>
        </authorList>
    </citation>
    <scope>NUCLEOTIDE SEQUENCE [LARGE SCALE GENOMIC DNA]</scope>
    <source>
        <strain evidence="6 7">DXS22W</strain>
    </source>
</reference>
<dbReference type="Pfam" id="PF01152">
    <property type="entry name" value="Bac_globin"/>
    <property type="match status" value="1"/>
</dbReference>
<dbReference type="PANTHER" id="PTHR47366">
    <property type="entry name" value="TWO-ON-TWO HEMOGLOBIN-3"/>
    <property type="match status" value="1"/>
</dbReference>
<evidence type="ECO:0000256" key="2">
    <source>
        <dbReference type="ARBA" id="ARBA00022617"/>
    </source>
</evidence>
<dbReference type="InterPro" id="IPR009050">
    <property type="entry name" value="Globin-like_sf"/>
</dbReference>
<gene>
    <name evidence="6" type="ORF">AACH10_22510</name>
</gene>
<evidence type="ECO:0000313" key="7">
    <source>
        <dbReference type="Proteomes" id="UP001365405"/>
    </source>
</evidence>
<keyword evidence="2" id="KW-0349">Heme</keyword>
<dbReference type="PANTHER" id="PTHR47366:SF1">
    <property type="entry name" value="TWO-ON-TWO HEMOGLOBIN-3"/>
    <property type="match status" value="1"/>
</dbReference>
<dbReference type="SUPFAM" id="SSF46458">
    <property type="entry name" value="Globin-like"/>
    <property type="match status" value="1"/>
</dbReference>
<proteinExistence type="inferred from homology"/>
<dbReference type="Proteomes" id="UP001365405">
    <property type="component" value="Unassembled WGS sequence"/>
</dbReference>
<evidence type="ECO:0000256" key="1">
    <source>
        <dbReference type="ARBA" id="ARBA00022448"/>
    </source>
</evidence>
<dbReference type="RefSeq" id="WP_341412776.1">
    <property type="nucleotide sequence ID" value="NZ_JBBUTH010000010.1"/>
</dbReference>
<sequence length="151" mass="16878">MPTPTTVAAAPAPNAHYVRLGGHEAVVQLVDAFYRAMDTRADAAVIRAMHEPDLSATRRVLVSYLSEWMGGPRQYTPERGAPMLRRRHQPFDIDASARDAWMACMRQAMDEIGVEPGLRAELDAAFWKVADFIRNTEAKPFPTPPTRTDRS</sequence>
<dbReference type="Gene3D" id="1.10.490.10">
    <property type="entry name" value="Globins"/>
    <property type="match status" value="1"/>
</dbReference>